<dbReference type="NCBIfam" id="TIGR00187">
    <property type="entry name" value="ribE"/>
    <property type="match status" value="1"/>
</dbReference>
<name>A0A7T3RFA4_9SPIR</name>
<dbReference type="InterPro" id="IPR001783">
    <property type="entry name" value="Lumazine-bd"/>
</dbReference>
<evidence type="ECO:0000256" key="6">
    <source>
        <dbReference type="ARBA" id="ARBA00022679"/>
    </source>
</evidence>
<keyword evidence="5" id="KW-0686">Riboflavin biosynthesis</keyword>
<keyword evidence="7" id="KW-0677">Repeat</keyword>
<dbReference type="AlphaFoldDB" id="A0A7T3RFA4"/>
<protein>
    <recommendedName>
        <fullName evidence="4 8">Riboflavin synthase</fullName>
        <ecNumber evidence="3 8">2.5.1.9</ecNumber>
    </recommendedName>
</protein>
<dbReference type="NCBIfam" id="NF006767">
    <property type="entry name" value="PRK09289.1"/>
    <property type="match status" value="1"/>
</dbReference>
<dbReference type="SUPFAM" id="SSF63380">
    <property type="entry name" value="Riboflavin synthase domain-like"/>
    <property type="match status" value="2"/>
</dbReference>
<evidence type="ECO:0000313" key="12">
    <source>
        <dbReference type="Proteomes" id="UP000595224"/>
    </source>
</evidence>
<evidence type="ECO:0000256" key="5">
    <source>
        <dbReference type="ARBA" id="ARBA00022619"/>
    </source>
</evidence>
<evidence type="ECO:0000256" key="3">
    <source>
        <dbReference type="ARBA" id="ARBA00012827"/>
    </source>
</evidence>
<dbReference type="Proteomes" id="UP000595224">
    <property type="component" value="Chromosome"/>
</dbReference>
<comment type="function">
    <text evidence="1">Catalyzes the dismutation of two molecules of 6,7-dimethyl-8-ribityllumazine, resulting in the formation of riboflavin and 5-amino-6-(D-ribitylamino)uracil.</text>
</comment>
<feature type="repeat" description="Lumazine-binding" evidence="9">
    <location>
        <begin position="1"/>
        <end position="95"/>
    </location>
</feature>
<dbReference type="InterPro" id="IPR023366">
    <property type="entry name" value="ATP_synth_asu-like_sf"/>
</dbReference>
<dbReference type="PIRSF" id="PIRSF000498">
    <property type="entry name" value="Riboflavin_syn_A"/>
    <property type="match status" value="1"/>
</dbReference>
<evidence type="ECO:0000256" key="4">
    <source>
        <dbReference type="ARBA" id="ARBA00013950"/>
    </source>
</evidence>
<dbReference type="EC" id="2.5.1.9" evidence="3 8"/>
<sequence length="218" mass="23044">MFTGIVESTGTIACVKRRSGFFTLGIKCSFFDSLSLGESVAVNGVCLTVSELSGGTFFADVTPETFSKTSFSILAATSRVNLERAMSASGRFGGHIVTGHIDGTARVVSVKNDGNSVLFAVCVPDKLSRYIVNKGSLCIDGTSLTVASVSEHSGPCVVTVSVIPHTWANTVLCERKPGSIVNIECDIIGKYVEKLVSLSPGQNSSVMESLRDSFVSYH</sequence>
<comment type="pathway">
    <text evidence="2">Cofactor biosynthesis; riboflavin biosynthesis; riboflavin from 2-hydroxy-3-oxobutyl phosphate and 5-amino-6-(D-ribitylamino)uracil: step 2/2.</text>
</comment>
<evidence type="ECO:0000256" key="9">
    <source>
        <dbReference type="PROSITE-ProRule" id="PRU00524"/>
    </source>
</evidence>
<feature type="domain" description="Lumazine-binding" evidence="10">
    <location>
        <begin position="96"/>
        <end position="196"/>
    </location>
</feature>
<evidence type="ECO:0000259" key="10">
    <source>
        <dbReference type="PROSITE" id="PS51177"/>
    </source>
</evidence>
<feature type="domain" description="Lumazine-binding" evidence="10">
    <location>
        <begin position="1"/>
        <end position="95"/>
    </location>
</feature>
<evidence type="ECO:0000256" key="1">
    <source>
        <dbReference type="ARBA" id="ARBA00002803"/>
    </source>
</evidence>
<dbReference type="Gene3D" id="2.40.30.20">
    <property type="match status" value="2"/>
</dbReference>
<dbReference type="PROSITE" id="PS51177">
    <property type="entry name" value="LUMAZINE_BIND"/>
    <property type="match status" value="2"/>
</dbReference>
<dbReference type="Pfam" id="PF00677">
    <property type="entry name" value="Lum_binding"/>
    <property type="match status" value="2"/>
</dbReference>
<keyword evidence="6 11" id="KW-0808">Transferase</keyword>
<evidence type="ECO:0000256" key="2">
    <source>
        <dbReference type="ARBA" id="ARBA00004887"/>
    </source>
</evidence>
<organism evidence="11 12">
    <name type="scientific">Treponema peruense</name>
    <dbReference type="NCBI Taxonomy" id="2787628"/>
    <lineage>
        <taxon>Bacteria</taxon>
        <taxon>Pseudomonadati</taxon>
        <taxon>Spirochaetota</taxon>
        <taxon>Spirochaetia</taxon>
        <taxon>Spirochaetales</taxon>
        <taxon>Treponemataceae</taxon>
        <taxon>Treponema</taxon>
    </lineage>
</organism>
<gene>
    <name evidence="11" type="ORF">IWA51_05145</name>
</gene>
<dbReference type="InterPro" id="IPR017938">
    <property type="entry name" value="Riboflavin_synthase-like_b-brl"/>
</dbReference>
<dbReference type="GO" id="GO:0009231">
    <property type="term" value="P:riboflavin biosynthetic process"/>
    <property type="evidence" value="ECO:0007669"/>
    <property type="project" value="UniProtKB-KW"/>
</dbReference>
<keyword evidence="12" id="KW-1185">Reference proteome</keyword>
<dbReference type="RefSeq" id="WP_198443472.1">
    <property type="nucleotide sequence ID" value="NZ_CBCSHE010000004.1"/>
</dbReference>
<dbReference type="PANTHER" id="PTHR21098:SF0">
    <property type="entry name" value="RIBOFLAVIN SYNTHASE"/>
    <property type="match status" value="1"/>
</dbReference>
<accession>A0A7T3RFA4</accession>
<dbReference type="EMBL" id="CP064936">
    <property type="protein sequence ID" value="QQA01984.1"/>
    <property type="molecule type" value="Genomic_DNA"/>
</dbReference>
<dbReference type="InterPro" id="IPR026017">
    <property type="entry name" value="Lumazine-bd_dom"/>
</dbReference>
<reference evidence="11 12" key="1">
    <citation type="submission" date="2020-11" db="EMBL/GenBank/DDBJ databases">
        <title>Treponema Peruensis nv. sp., first commensal Treponema isolated from human feces.</title>
        <authorList>
            <person name="Belkhou C."/>
            <person name="Raes J."/>
        </authorList>
    </citation>
    <scope>NUCLEOTIDE SEQUENCE [LARGE SCALE GENOMIC DNA]</scope>
    <source>
        <strain evidence="11 12">RCC2812</strain>
    </source>
</reference>
<dbReference type="FunFam" id="2.40.30.20:FF:000004">
    <property type="entry name" value="Riboflavin synthase, alpha subunit"/>
    <property type="match status" value="1"/>
</dbReference>
<dbReference type="KEGG" id="tper:IWA51_05145"/>
<dbReference type="PANTHER" id="PTHR21098">
    <property type="entry name" value="RIBOFLAVIN SYNTHASE ALPHA CHAIN"/>
    <property type="match status" value="1"/>
</dbReference>
<evidence type="ECO:0000256" key="7">
    <source>
        <dbReference type="ARBA" id="ARBA00022737"/>
    </source>
</evidence>
<dbReference type="CDD" id="cd00402">
    <property type="entry name" value="Riboflavin_synthase_like"/>
    <property type="match status" value="1"/>
</dbReference>
<evidence type="ECO:0000313" key="11">
    <source>
        <dbReference type="EMBL" id="QQA01984.1"/>
    </source>
</evidence>
<proteinExistence type="predicted"/>
<feature type="repeat" description="Lumazine-binding" evidence="9">
    <location>
        <begin position="96"/>
        <end position="196"/>
    </location>
</feature>
<dbReference type="GO" id="GO:0004746">
    <property type="term" value="F:riboflavin synthase activity"/>
    <property type="evidence" value="ECO:0007669"/>
    <property type="project" value="UniProtKB-UniRule"/>
</dbReference>
<evidence type="ECO:0000256" key="8">
    <source>
        <dbReference type="NCBIfam" id="TIGR00187"/>
    </source>
</evidence>